<evidence type="ECO:0000313" key="2">
    <source>
        <dbReference type="Proteomes" id="UP000694395"/>
    </source>
</evidence>
<sequence>MERAREWVWNVEGRDHFPHFFACTARGFFKEIGDYYITLFGLVSLTCNKCSVGLLGVCTNTADEVCIINTSSCFTGRATFPSLTTFAGFNTQGCLESAMCNTTTNATLLGTTYTSVKACCNSNKCNPVTISGATSAKLSVTTALGAALVASVWSMLY</sequence>
<dbReference type="InterPro" id="IPR045860">
    <property type="entry name" value="Snake_toxin-like_sf"/>
</dbReference>
<dbReference type="SUPFAM" id="SSF57302">
    <property type="entry name" value="Snake toxin-like"/>
    <property type="match status" value="1"/>
</dbReference>
<proteinExistence type="predicted"/>
<name>A0A8K9XRW2_ONCMY</name>
<organism evidence="1 2">
    <name type="scientific">Oncorhynchus mykiss</name>
    <name type="common">Rainbow trout</name>
    <name type="synonym">Salmo gairdneri</name>
    <dbReference type="NCBI Taxonomy" id="8022"/>
    <lineage>
        <taxon>Eukaryota</taxon>
        <taxon>Metazoa</taxon>
        <taxon>Chordata</taxon>
        <taxon>Craniata</taxon>
        <taxon>Vertebrata</taxon>
        <taxon>Euteleostomi</taxon>
        <taxon>Actinopterygii</taxon>
        <taxon>Neopterygii</taxon>
        <taxon>Teleostei</taxon>
        <taxon>Protacanthopterygii</taxon>
        <taxon>Salmoniformes</taxon>
        <taxon>Salmonidae</taxon>
        <taxon>Salmoninae</taxon>
        <taxon>Oncorhynchus</taxon>
    </lineage>
</organism>
<dbReference type="Proteomes" id="UP000694395">
    <property type="component" value="Chromosome 32"/>
</dbReference>
<reference evidence="1" key="3">
    <citation type="submission" date="2025-09" db="UniProtKB">
        <authorList>
            <consortium name="Ensembl"/>
        </authorList>
    </citation>
    <scope>IDENTIFICATION</scope>
</reference>
<dbReference type="Ensembl" id="ENSOMYT00000160575.1">
    <property type="protein sequence ID" value="ENSOMYP00000137016.1"/>
    <property type="gene ID" value="ENSOMYG00000072044.1"/>
</dbReference>
<reference evidence="1" key="1">
    <citation type="submission" date="2020-07" db="EMBL/GenBank/DDBJ databases">
        <title>A long reads based de novo assembly of the rainbow trout Arlee double haploid line genome.</title>
        <authorList>
            <person name="Gao G."/>
            <person name="Palti Y."/>
        </authorList>
    </citation>
    <scope>NUCLEOTIDE SEQUENCE [LARGE SCALE GENOMIC DNA]</scope>
</reference>
<protein>
    <recommendedName>
        <fullName evidence="3">UPAR/Ly6 domain-containing protein</fullName>
    </recommendedName>
</protein>
<evidence type="ECO:0008006" key="3">
    <source>
        <dbReference type="Google" id="ProtNLM"/>
    </source>
</evidence>
<dbReference type="GeneTree" id="ENSGT00910000144759"/>
<evidence type="ECO:0000313" key="1">
    <source>
        <dbReference type="Ensembl" id="ENSOMYP00000137016.1"/>
    </source>
</evidence>
<keyword evidence="2" id="KW-1185">Reference proteome</keyword>
<reference evidence="1" key="2">
    <citation type="submission" date="2025-08" db="UniProtKB">
        <authorList>
            <consortium name="Ensembl"/>
        </authorList>
    </citation>
    <scope>IDENTIFICATION</scope>
</reference>
<dbReference type="AlphaFoldDB" id="A0A8K9XRW2"/>
<accession>A0A8K9XRW2</accession>